<dbReference type="PANTHER" id="PTHR43849">
    <property type="entry name" value="BLL3936 PROTEIN"/>
    <property type="match status" value="1"/>
</dbReference>
<comment type="subcellular location">
    <subcellularLocation>
        <location evidence="1">Cell inner membrane</location>
        <topology evidence="1">Multi-pass membrane protein</topology>
    </subcellularLocation>
</comment>
<reference evidence="4 5" key="1">
    <citation type="submission" date="2019-04" db="EMBL/GenBank/DDBJ databases">
        <title>Natronospirillum operosus gen. nov., sp. nov., a haloalkaliphilic satellite isolated from decaying biomass of laboratory culture of cyanobacterium Geitlerinema sp. and proposal of Natronospirillaceae fam. nov. and Saccharospirillaceae fam. nov.</title>
        <authorList>
            <person name="Kevbrin V."/>
            <person name="Boltyanskaya Y."/>
            <person name="Koziaeva V."/>
            <person name="Grouzdev D.S."/>
            <person name="Park M."/>
            <person name="Cho J."/>
        </authorList>
    </citation>
    <scope>NUCLEOTIDE SEQUENCE [LARGE SCALE GENOMIC DNA]</scope>
    <source>
        <strain evidence="4 5">G-116</strain>
    </source>
</reference>
<feature type="transmembrane region" description="Helical" evidence="2">
    <location>
        <begin position="131"/>
        <end position="149"/>
    </location>
</feature>
<proteinExistence type="predicted"/>
<dbReference type="NCBIfam" id="TIGR02123">
    <property type="entry name" value="TRAP_fused"/>
    <property type="match status" value="1"/>
</dbReference>
<feature type="transmembrane region" description="Helical" evidence="2">
    <location>
        <begin position="561"/>
        <end position="583"/>
    </location>
</feature>
<dbReference type="EMBL" id="SRMF01000002">
    <property type="protein sequence ID" value="TGG94260.1"/>
    <property type="molecule type" value="Genomic_DNA"/>
</dbReference>
<keyword evidence="2" id="KW-0812">Transmembrane</keyword>
<feature type="transmembrane region" description="Helical" evidence="2">
    <location>
        <begin position="439"/>
        <end position="462"/>
    </location>
</feature>
<evidence type="ECO:0000313" key="4">
    <source>
        <dbReference type="EMBL" id="TGG94260.1"/>
    </source>
</evidence>
<protein>
    <submittedName>
        <fullName evidence="4">TRAP transporter fused permease subunit</fullName>
    </submittedName>
</protein>
<feature type="transmembrane region" description="Helical" evidence="2">
    <location>
        <begin position="46"/>
        <end position="63"/>
    </location>
</feature>
<organism evidence="4 5">
    <name type="scientific">Natronospirillum operosum</name>
    <dbReference type="NCBI Taxonomy" id="2759953"/>
    <lineage>
        <taxon>Bacteria</taxon>
        <taxon>Pseudomonadati</taxon>
        <taxon>Pseudomonadota</taxon>
        <taxon>Gammaproteobacteria</taxon>
        <taxon>Oceanospirillales</taxon>
        <taxon>Natronospirillaceae</taxon>
        <taxon>Natronospirillum</taxon>
    </lineage>
</organism>
<feature type="transmembrane region" description="Helical" evidence="2">
    <location>
        <begin position="614"/>
        <end position="632"/>
    </location>
</feature>
<comment type="function">
    <text evidence="1">Part of the tripartite ATP-independent periplasmic (TRAP) transport system.</text>
</comment>
<name>A0A4Z0WI08_9GAMM</name>
<gene>
    <name evidence="4" type="ORF">E4656_08835</name>
</gene>
<dbReference type="GO" id="GO:0022857">
    <property type="term" value="F:transmembrane transporter activity"/>
    <property type="evidence" value="ECO:0007669"/>
    <property type="project" value="UniProtKB-UniRule"/>
</dbReference>
<keyword evidence="2" id="KW-1133">Transmembrane helix</keyword>
<dbReference type="OrthoDB" id="9759894at2"/>
<dbReference type="InterPro" id="IPR011853">
    <property type="entry name" value="TRAP_DctM-Dct_fused"/>
</dbReference>
<dbReference type="InterPro" id="IPR010656">
    <property type="entry name" value="DctM"/>
</dbReference>
<dbReference type="Proteomes" id="UP000297475">
    <property type="component" value="Unassembled WGS sequence"/>
</dbReference>
<keyword evidence="1" id="KW-0813">Transport</keyword>
<feature type="transmembrane region" description="Helical" evidence="2">
    <location>
        <begin position="469"/>
        <end position="488"/>
    </location>
</feature>
<evidence type="ECO:0000256" key="1">
    <source>
        <dbReference type="RuleBase" id="RU369079"/>
    </source>
</evidence>
<keyword evidence="1" id="KW-1003">Cell membrane</keyword>
<keyword evidence="1" id="KW-0997">Cell inner membrane</keyword>
<feature type="transmembrane region" description="Helical" evidence="2">
    <location>
        <begin position="403"/>
        <end position="427"/>
    </location>
</feature>
<feature type="transmembrane region" description="Helical" evidence="2">
    <location>
        <begin position="12"/>
        <end position="34"/>
    </location>
</feature>
<comment type="caution">
    <text evidence="4">The sequence shown here is derived from an EMBL/GenBank/DDBJ whole genome shotgun (WGS) entry which is preliminary data.</text>
</comment>
<feature type="transmembrane region" description="Helical" evidence="2">
    <location>
        <begin position="177"/>
        <end position="200"/>
    </location>
</feature>
<accession>A0A4Z0WI08</accession>
<sequence length="642" mass="68948">MSMVVRGLVLINQWVFVACAAALTLITCFLAFNLGSYFGISYYEEQFFALAVGCALFVAYHKWPVSAQLAPWQFWLRRVLDLVAAWGCLLVAGYFAWNFEQYSMAIAFRPPEVVIGGSLLLLAMLEAVRRIAGLPLLVIIVTIVAYGLWGSHLPSRFAAPSVNWDYLVTYITTDPSALLGMPVAVAVVVVLPFLFMGGLLSRSGGGQFFTDICLAVFRRSPGGPAKVSVVSSALLGSVSGSAVANVATSGVITIPMMKRAGVKPERAAATEAVASTGGQLIPPVMGAAAFLMAEFLQIPFATVVMAALIPATLFFVILFLNIHLLACRDGTGAIEPLDRTAWEYFRSGWYTFFGLILLFVLLIGFRWSPEMAAFSAAAFYAVCGLTLGYMGHKVRLREVLDNFRSTGVIATDVIIISAAAGVIIGVLNYSGLTQSLSRFLLYLSFDMVTLLVVYTAVASIILGMGMPTTGVYVLLAVLMAPALVQVGIEPLAAHFFIFYFGVLSMITPPVAIAAFSAASIGDARPMRTAVECVALGWPLFVLPFMMIVNPALLLTRGWGEGLLMFVLVVVSFAGIAAGSIGYWRGMLPPLYRLVLCLLGAAIVLMGFTGVGAGVYQWLLLTIMVLLLALRYLRPVPQLSGSR</sequence>
<feature type="transmembrane region" description="Helical" evidence="2">
    <location>
        <begin position="267"/>
        <end position="292"/>
    </location>
</feature>
<feature type="transmembrane region" description="Helical" evidence="2">
    <location>
        <begin position="494"/>
        <end position="520"/>
    </location>
</feature>
<dbReference type="AlphaFoldDB" id="A0A4Z0WI08"/>
<feature type="domain" description="TRAP C4-dicarboxylate transport system permease DctM subunit" evidence="3">
    <location>
        <begin position="120"/>
        <end position="555"/>
    </location>
</feature>
<dbReference type="PANTHER" id="PTHR43849:SF2">
    <property type="entry name" value="BLL3936 PROTEIN"/>
    <property type="match status" value="1"/>
</dbReference>
<dbReference type="RefSeq" id="WP_135482827.1">
    <property type="nucleotide sequence ID" value="NZ_SRMF01000002.1"/>
</dbReference>
<feature type="transmembrane region" description="Helical" evidence="2">
    <location>
        <begin position="532"/>
        <end position="555"/>
    </location>
</feature>
<keyword evidence="5" id="KW-1185">Reference proteome</keyword>
<feature type="transmembrane region" description="Helical" evidence="2">
    <location>
        <begin position="590"/>
        <end position="608"/>
    </location>
</feature>
<evidence type="ECO:0000256" key="2">
    <source>
        <dbReference type="SAM" id="Phobius"/>
    </source>
</evidence>
<feature type="transmembrane region" description="Helical" evidence="2">
    <location>
        <begin position="75"/>
        <end position="96"/>
    </location>
</feature>
<evidence type="ECO:0000313" key="5">
    <source>
        <dbReference type="Proteomes" id="UP000297475"/>
    </source>
</evidence>
<feature type="transmembrane region" description="Helical" evidence="2">
    <location>
        <begin position="371"/>
        <end position="391"/>
    </location>
</feature>
<feature type="transmembrane region" description="Helical" evidence="2">
    <location>
        <begin position="347"/>
        <end position="365"/>
    </location>
</feature>
<dbReference type="Pfam" id="PF06808">
    <property type="entry name" value="DctM"/>
    <property type="match status" value="1"/>
</dbReference>
<dbReference type="PROSITE" id="PS51257">
    <property type="entry name" value="PROKAR_LIPOPROTEIN"/>
    <property type="match status" value="1"/>
</dbReference>
<feature type="transmembrane region" description="Helical" evidence="2">
    <location>
        <begin position="298"/>
        <end position="326"/>
    </location>
</feature>
<keyword evidence="2" id="KW-0472">Membrane</keyword>
<dbReference type="GO" id="GO:0005886">
    <property type="term" value="C:plasma membrane"/>
    <property type="evidence" value="ECO:0007669"/>
    <property type="project" value="UniProtKB-SubCell"/>
</dbReference>
<evidence type="ECO:0000259" key="3">
    <source>
        <dbReference type="Pfam" id="PF06808"/>
    </source>
</evidence>